<gene>
    <name evidence="3" type="ORF">DRV85_03790</name>
</gene>
<dbReference type="Gene3D" id="3.40.50.2300">
    <property type="match status" value="1"/>
</dbReference>
<dbReference type="AlphaFoldDB" id="A0A365UCX7"/>
<accession>A0A365UCX7</accession>
<dbReference type="OrthoDB" id="9793058at2"/>
<evidence type="ECO:0000313" key="3">
    <source>
        <dbReference type="EMBL" id="RBI86565.1"/>
    </source>
</evidence>
<evidence type="ECO:0000259" key="2">
    <source>
        <dbReference type="SMART" id="SM00226"/>
    </source>
</evidence>
<proteinExistence type="predicted"/>
<name>A0A365UCX7_9RHOB</name>
<dbReference type="InterPro" id="IPR036196">
    <property type="entry name" value="Ptyr_pPase_sf"/>
</dbReference>
<reference evidence="3 4" key="1">
    <citation type="submission" date="2018-07" db="EMBL/GenBank/DDBJ databases">
        <title>Rhodosalinus sp. strain E84T genomic sequence and assembly.</title>
        <authorList>
            <person name="Liu Z.-W."/>
            <person name="Lu D.-C."/>
        </authorList>
    </citation>
    <scope>NUCLEOTIDE SEQUENCE [LARGE SCALE GENOMIC DNA]</scope>
    <source>
        <strain evidence="3 4">E84</strain>
    </source>
</reference>
<dbReference type="InterPro" id="IPR023485">
    <property type="entry name" value="Ptyr_pPase"/>
</dbReference>
<dbReference type="GO" id="GO:0046685">
    <property type="term" value="P:response to arsenic-containing substance"/>
    <property type="evidence" value="ECO:0007669"/>
    <property type="project" value="UniProtKB-KW"/>
</dbReference>
<evidence type="ECO:0000313" key="4">
    <source>
        <dbReference type="Proteomes" id="UP000253370"/>
    </source>
</evidence>
<comment type="caution">
    <text evidence="3">The sequence shown here is derived from an EMBL/GenBank/DDBJ whole genome shotgun (WGS) entry which is preliminary data.</text>
</comment>
<dbReference type="Proteomes" id="UP000253370">
    <property type="component" value="Unassembled WGS sequence"/>
</dbReference>
<evidence type="ECO:0000256" key="1">
    <source>
        <dbReference type="ARBA" id="ARBA00022849"/>
    </source>
</evidence>
<dbReference type="PANTHER" id="PTHR43428:SF1">
    <property type="entry name" value="ARSENATE REDUCTASE"/>
    <property type="match status" value="1"/>
</dbReference>
<dbReference type="EMBL" id="QNTQ01000004">
    <property type="protein sequence ID" value="RBI86565.1"/>
    <property type="molecule type" value="Genomic_DNA"/>
</dbReference>
<keyword evidence="4" id="KW-1185">Reference proteome</keyword>
<dbReference type="RefSeq" id="WP_113288115.1">
    <property type="nucleotide sequence ID" value="NZ_QNTQ01000004.1"/>
</dbReference>
<feature type="domain" description="Phosphotyrosine protein phosphatase I" evidence="2">
    <location>
        <begin position="5"/>
        <end position="143"/>
    </location>
</feature>
<sequence length="173" mass="17996">MVRPLDVLFLCNGNSARSILAEALLAELGGSDLRGFSAGAAPAGEVHPMALEVLAAEGLPVAGLRSKSWDEFAAPGAPEVDVVVTLCDQAAAETCPLWPGAPLRAHWSLPDPAKVEGDQAARRQAFRDSYETLHRLIGRLTQTARTARDRETLAAGLAAIGPEADRAGAAHGG</sequence>
<dbReference type="SMART" id="SM00226">
    <property type="entry name" value="LMWPc"/>
    <property type="match status" value="1"/>
</dbReference>
<dbReference type="SUPFAM" id="SSF52788">
    <property type="entry name" value="Phosphotyrosine protein phosphatases I"/>
    <property type="match status" value="1"/>
</dbReference>
<dbReference type="PANTHER" id="PTHR43428">
    <property type="entry name" value="ARSENATE REDUCTASE"/>
    <property type="match status" value="1"/>
</dbReference>
<protein>
    <submittedName>
        <fullName evidence="3">Arsenate reductase ArsC</fullName>
    </submittedName>
</protein>
<dbReference type="CDD" id="cd16345">
    <property type="entry name" value="LMWP_ArsC"/>
    <property type="match status" value="1"/>
</dbReference>
<organism evidence="3 4">
    <name type="scientific">Rhodosalinus halophilus</name>
    <dbReference type="NCBI Taxonomy" id="2259333"/>
    <lineage>
        <taxon>Bacteria</taxon>
        <taxon>Pseudomonadati</taxon>
        <taxon>Pseudomonadota</taxon>
        <taxon>Alphaproteobacteria</taxon>
        <taxon>Rhodobacterales</taxon>
        <taxon>Paracoccaceae</taxon>
        <taxon>Rhodosalinus</taxon>
    </lineage>
</organism>
<keyword evidence="1" id="KW-0059">Arsenical resistance</keyword>
<dbReference type="Pfam" id="PF01451">
    <property type="entry name" value="LMWPc"/>
    <property type="match status" value="1"/>
</dbReference>